<name>A0A8C4LJB1_EQUAS</name>
<dbReference type="GeneTree" id="ENSGT00940000157913"/>
<evidence type="ECO:0000256" key="2">
    <source>
        <dbReference type="SAM" id="MobiDB-lite"/>
    </source>
</evidence>
<dbReference type="RefSeq" id="XP_070356045.1">
    <property type="nucleotide sequence ID" value="XM_070499944.1"/>
</dbReference>
<reference evidence="3" key="3">
    <citation type="submission" date="2025-09" db="UniProtKB">
        <authorList>
            <consortium name="Ensembl"/>
        </authorList>
    </citation>
    <scope>IDENTIFICATION</scope>
</reference>
<dbReference type="GO" id="GO:0023052">
    <property type="term" value="P:signaling"/>
    <property type="evidence" value="ECO:0007669"/>
    <property type="project" value="InterPro"/>
</dbReference>
<dbReference type="GO" id="GO:0060090">
    <property type="term" value="F:molecular adaptor activity"/>
    <property type="evidence" value="ECO:0007669"/>
    <property type="project" value="TreeGrafter"/>
</dbReference>
<dbReference type="CTD" id="9228"/>
<protein>
    <submittedName>
        <fullName evidence="3">DLG associated protein 2</fullName>
    </submittedName>
</protein>
<sequence length="1076" mass="120571">MGTAQVLFDLPLPSFLRSLVGHCSRARSRGADSGKARWVLPGILQKHCCILPDRNTESQCTLCGEPEEEEAGDLVQPGISFPGPTEEDIDQQYSWSPTQHFNEERYSPAPRNMKGLSGSRNQPQLCSGHTCGLTPPDDCEHAHDHLHHGQEARQPHLLSPAESCLMDHHRCSPRSSIHSECMMMPMMLGDHMSSSTFPRMHYSSHYDTRDDCAMSHASTKINRIPANLLDQFEKQLPLHRDGFHTLQYQRTSSAAEQRSESPGRIRHLVHSVQKLFTKSHSLEGSSKSNVNGTKGDSRVDDHHHGHHVKHSKRNKSKERKPESKHKSGLSSWWSSDDNLDSDSTYRTSSVINRHHMDLASHCYPGPLQGPFGDLSLKTSKSNNDVKCSACEGLAMTPEAKYMKRSSWSTLTVSQAKEAYRKSSLNLDKPLVHPEIKPPLRPCHYLQVPQDEWGGYPTGGKDEEIPCRRMRSGSYIKAMGDEESGESDSSPKTSPKTAIRPEPLLRSLSQRPLGDLQTQSYLQTASDVPAGHSLDPSAGYNSPKFRSRNQSYMRAVSTLSQASCVSQMSEAEINGQFESVCESVFSEVESQAMDALDLPGCFRTRSHSYLRAIQAGYSQDDECIPAMTPSNITSTIRSTAAVSYTNYKKTPPPVPPRTTSKPLISVTAQSSTESTQDAYQDSRAQRMSPWPQDGRSLYNSTDSLDSNKAMNLALETAAQRLASEGQTSSTRTSDKAILASKAEEFLKSRRSSIGIQVETATDSDTESRGLREYHSVGVQVEDEKRHGRFKRSNSVTAGVQADLELEGFPGHITMEDKGLQFGSSFQRHSEPSTPTQYGAVRTVRTQGLFSYREDYRTPVDTANLPPPDPWLEPSIETVETGRMSPCRRDGSWFLKLLHTETKRMEGWCKEMEGEAEENDLSEEILGKIRSAVGSAQLLMSQKFQQFYWLCQQNMDPSAMPRPTSQDLAGYWDMLQLSIEDVSMKFDELHQLKLNDWKIIESPEKKEERKVPPPIPKKPPKGKFPITREKSLDLPDRQRQEARRRLMAAKRAASFRQNSATERADSIEIYIPEAQTRL</sequence>
<dbReference type="GeneID" id="106831855"/>
<feature type="compositionally biased region" description="Polar residues" evidence="2">
    <location>
        <begin position="277"/>
        <end position="294"/>
    </location>
</feature>
<feature type="region of interest" description="Disordered" evidence="2">
    <location>
        <begin position="479"/>
        <end position="511"/>
    </location>
</feature>
<reference evidence="3 4" key="1">
    <citation type="journal article" date="2020" name="Nat. Commun.">
        <title>Donkey genomes provide new insights into domestication and selection for coat color.</title>
        <authorList>
            <person name="Wang"/>
            <person name="C."/>
            <person name="Li"/>
            <person name="H."/>
            <person name="Guo"/>
            <person name="Y."/>
            <person name="Huang"/>
            <person name="J."/>
            <person name="Sun"/>
            <person name="Y."/>
            <person name="Min"/>
            <person name="J."/>
            <person name="Wang"/>
            <person name="J."/>
            <person name="Fang"/>
            <person name="X."/>
            <person name="Zhao"/>
            <person name="Z."/>
            <person name="Wang"/>
            <person name="S."/>
            <person name="Zhang"/>
            <person name="Y."/>
            <person name="Liu"/>
            <person name="Q."/>
            <person name="Jiang"/>
            <person name="Q."/>
            <person name="Wang"/>
            <person name="X."/>
            <person name="Guo"/>
            <person name="Y."/>
            <person name="Yang"/>
            <person name="C."/>
            <person name="Wang"/>
            <person name="Y."/>
            <person name="Tian"/>
            <person name="F."/>
            <person name="Zhuang"/>
            <person name="G."/>
            <person name="Fan"/>
            <person name="Y."/>
            <person name="Gao"/>
            <person name="Q."/>
            <person name="Li"/>
            <person name="Y."/>
            <person name="Ju"/>
            <person name="Z."/>
            <person name="Li"/>
            <person name="J."/>
            <person name="Li"/>
            <person name="R."/>
            <person name="Hou"/>
            <person name="M."/>
            <person name="Yang"/>
            <person name="G."/>
            <person name="Liu"/>
            <person name="G."/>
            <person name="Liu"/>
            <person name="W."/>
            <person name="Guo"/>
            <person name="J."/>
            <person name="Pan"/>
            <person name="S."/>
            <person name="Fan"/>
            <person name="G."/>
            <person name="Zhang"/>
            <person name="W."/>
            <person name="Zhang"/>
            <person name="R."/>
            <person name="Yu"/>
            <person name="J."/>
            <person name="Zhang"/>
            <person name="X."/>
            <person name="Yin"/>
            <person name="Q."/>
            <person name="Ji"/>
            <person name="C."/>
            <person name="Jin"/>
            <person name="Y."/>
            <person name="Yue"/>
            <person name="G."/>
            <person name="Liu"/>
            <person name="M."/>
            <person name="Xu"/>
            <person name="J."/>
            <person name="Liu"/>
            <person name="S."/>
            <person name="Jordana"/>
            <person name="J."/>
            <person name="Noce"/>
            <person name="A."/>
            <person name="Amills"/>
            <person name="M."/>
            <person name="Wu"/>
            <person name="D.D."/>
            <person name="Li"/>
            <person name="S."/>
            <person name="Zhou"/>
            <person name="X. and Zhong"/>
            <person name="J."/>
        </authorList>
    </citation>
    <scope>NUCLEOTIDE SEQUENCE [LARGE SCALE GENOMIC DNA]</scope>
</reference>
<keyword evidence="4" id="KW-1185">Reference proteome</keyword>
<dbReference type="GO" id="GO:0099572">
    <property type="term" value="C:postsynaptic specialization"/>
    <property type="evidence" value="ECO:0007669"/>
    <property type="project" value="TreeGrafter"/>
</dbReference>
<proteinExistence type="inferred from homology"/>
<dbReference type="InterPro" id="IPR005026">
    <property type="entry name" value="SAPAP"/>
</dbReference>
<feature type="compositionally biased region" description="Basic and acidic residues" evidence="2">
    <location>
        <begin position="1024"/>
        <end position="1042"/>
    </location>
</feature>
<feature type="compositionally biased region" description="Basic residues" evidence="2">
    <location>
        <begin position="304"/>
        <end position="318"/>
    </location>
</feature>
<evidence type="ECO:0000256" key="1">
    <source>
        <dbReference type="ARBA" id="ARBA00008839"/>
    </source>
</evidence>
<comment type="similarity">
    <text evidence="1">Belongs to the SAPAP family.</text>
</comment>
<feature type="region of interest" description="Disordered" evidence="2">
    <location>
        <begin position="277"/>
        <end position="340"/>
    </location>
</feature>
<dbReference type="AlphaFoldDB" id="A0A8C4LJB1"/>
<evidence type="ECO:0000313" key="4">
    <source>
        <dbReference type="Proteomes" id="UP000694387"/>
    </source>
</evidence>
<dbReference type="PANTHER" id="PTHR12353:SF3">
    <property type="entry name" value="DISKS LARGE-ASSOCIATED PROTEIN 2"/>
    <property type="match status" value="1"/>
</dbReference>
<dbReference type="GO" id="GO:0098978">
    <property type="term" value="C:glutamatergic synapse"/>
    <property type="evidence" value="ECO:0007669"/>
    <property type="project" value="TreeGrafter"/>
</dbReference>
<dbReference type="Pfam" id="PF03359">
    <property type="entry name" value="GKAP"/>
    <property type="match status" value="1"/>
</dbReference>
<accession>A0A8C4LJB1</accession>
<gene>
    <name evidence="3" type="primary">DLGAP2</name>
</gene>
<organism evidence="3 4">
    <name type="scientific">Equus asinus</name>
    <name type="common">Donkey</name>
    <name type="synonym">Equus africanus asinus</name>
    <dbReference type="NCBI Taxonomy" id="9793"/>
    <lineage>
        <taxon>Eukaryota</taxon>
        <taxon>Metazoa</taxon>
        <taxon>Chordata</taxon>
        <taxon>Craniata</taxon>
        <taxon>Vertebrata</taxon>
        <taxon>Euteleostomi</taxon>
        <taxon>Mammalia</taxon>
        <taxon>Eutheria</taxon>
        <taxon>Laurasiatheria</taxon>
        <taxon>Perissodactyla</taxon>
        <taxon>Equidae</taxon>
        <taxon>Equus</taxon>
    </lineage>
</organism>
<evidence type="ECO:0000313" key="3">
    <source>
        <dbReference type="Ensembl" id="ENSEASP00005012177.2"/>
    </source>
</evidence>
<dbReference type="Ensembl" id="ENSEAST00005013230.2">
    <property type="protein sequence ID" value="ENSEASP00005012177.2"/>
    <property type="gene ID" value="ENSEASG00005008406.2"/>
</dbReference>
<dbReference type="Proteomes" id="UP000694387">
    <property type="component" value="Chromosome 27"/>
</dbReference>
<feature type="region of interest" description="Disordered" evidence="2">
    <location>
        <begin position="1002"/>
        <end position="1042"/>
    </location>
</feature>
<dbReference type="PANTHER" id="PTHR12353">
    <property type="entry name" value="DISKS LARGE-ASSOCIATED PROTEIN DAP SAP90/PSD-95-ASSOCIATED PROTEIN"/>
    <property type="match status" value="1"/>
</dbReference>
<reference evidence="3" key="2">
    <citation type="submission" date="2025-08" db="UniProtKB">
        <authorList>
            <consortium name="Ensembl"/>
        </authorList>
    </citation>
    <scope>IDENTIFICATION</scope>
</reference>